<feature type="region of interest" description="Disordered" evidence="1">
    <location>
        <begin position="66"/>
        <end position="85"/>
    </location>
</feature>
<dbReference type="Proteomes" id="UP001341840">
    <property type="component" value="Unassembled WGS sequence"/>
</dbReference>
<name>A0ABU6XRW9_9FABA</name>
<evidence type="ECO:0000313" key="3">
    <source>
        <dbReference type="Proteomes" id="UP001341840"/>
    </source>
</evidence>
<organism evidence="2 3">
    <name type="scientific">Stylosanthes scabra</name>
    <dbReference type="NCBI Taxonomy" id="79078"/>
    <lineage>
        <taxon>Eukaryota</taxon>
        <taxon>Viridiplantae</taxon>
        <taxon>Streptophyta</taxon>
        <taxon>Embryophyta</taxon>
        <taxon>Tracheophyta</taxon>
        <taxon>Spermatophyta</taxon>
        <taxon>Magnoliopsida</taxon>
        <taxon>eudicotyledons</taxon>
        <taxon>Gunneridae</taxon>
        <taxon>Pentapetalae</taxon>
        <taxon>rosids</taxon>
        <taxon>fabids</taxon>
        <taxon>Fabales</taxon>
        <taxon>Fabaceae</taxon>
        <taxon>Papilionoideae</taxon>
        <taxon>50 kb inversion clade</taxon>
        <taxon>dalbergioids sensu lato</taxon>
        <taxon>Dalbergieae</taxon>
        <taxon>Pterocarpus clade</taxon>
        <taxon>Stylosanthes</taxon>
    </lineage>
</organism>
<evidence type="ECO:0000313" key="2">
    <source>
        <dbReference type="EMBL" id="MED6200967.1"/>
    </source>
</evidence>
<accession>A0ABU6XRW9</accession>
<comment type="caution">
    <text evidence="2">The sequence shown here is derived from an EMBL/GenBank/DDBJ whole genome shotgun (WGS) entry which is preliminary data.</text>
</comment>
<keyword evidence="3" id="KW-1185">Reference proteome</keyword>
<reference evidence="2 3" key="1">
    <citation type="journal article" date="2023" name="Plants (Basel)">
        <title>Bridging the Gap: Combining Genomics and Transcriptomics Approaches to Understand Stylosanthes scabra, an Orphan Legume from the Brazilian Caatinga.</title>
        <authorList>
            <person name="Ferreira-Neto J.R.C."/>
            <person name="da Silva M.D."/>
            <person name="Binneck E."/>
            <person name="de Melo N.F."/>
            <person name="da Silva R.H."/>
            <person name="de Melo A.L.T.M."/>
            <person name="Pandolfi V."/>
            <person name="Bustamante F.O."/>
            <person name="Brasileiro-Vidal A.C."/>
            <person name="Benko-Iseppon A.M."/>
        </authorList>
    </citation>
    <scope>NUCLEOTIDE SEQUENCE [LARGE SCALE GENOMIC DNA]</scope>
    <source>
        <tissue evidence="2">Leaves</tissue>
    </source>
</reference>
<protein>
    <submittedName>
        <fullName evidence="2">Uncharacterized protein</fullName>
    </submittedName>
</protein>
<evidence type="ECO:0000256" key="1">
    <source>
        <dbReference type="SAM" id="MobiDB-lite"/>
    </source>
</evidence>
<feature type="non-terminal residue" evidence="2">
    <location>
        <position position="1"/>
    </location>
</feature>
<sequence length="85" mass="9871">FLRHLRRPLSSALLDRTLTSRISCQGTRAKCLIRSLPWFPLPRRAMEGSTAKNRAREAWIVAIENEHQQQQEKRDGAEPPRVRPN</sequence>
<dbReference type="EMBL" id="JASCZI010213192">
    <property type="protein sequence ID" value="MED6200967.1"/>
    <property type="molecule type" value="Genomic_DNA"/>
</dbReference>
<proteinExistence type="predicted"/>
<gene>
    <name evidence="2" type="ORF">PIB30_090403</name>
</gene>